<sequence length="54" mass="5973">MIRPTPAKTLYLATRRDRHHLTADDLGKGLAMTLIEDTPEALAESLSAQSRIEP</sequence>
<dbReference type="RefSeq" id="WP_170201252.1">
    <property type="nucleotide sequence ID" value="NZ_RJKE01000001.1"/>
</dbReference>
<proteinExistence type="predicted"/>
<protein>
    <submittedName>
        <fullName evidence="1">Uncharacterized protein</fullName>
    </submittedName>
</protein>
<keyword evidence="2" id="KW-1185">Reference proteome</keyword>
<evidence type="ECO:0000313" key="1">
    <source>
        <dbReference type="EMBL" id="ROO82878.1"/>
    </source>
</evidence>
<dbReference type="Proteomes" id="UP000272400">
    <property type="component" value="Unassembled WGS sequence"/>
</dbReference>
<accession>A0A3N1CQ75</accession>
<name>A0A3N1CQ75_9ACTN</name>
<gene>
    <name evidence="1" type="ORF">EDD29_0363</name>
</gene>
<organism evidence="1 2">
    <name type="scientific">Actinocorallia herbida</name>
    <dbReference type="NCBI Taxonomy" id="58109"/>
    <lineage>
        <taxon>Bacteria</taxon>
        <taxon>Bacillati</taxon>
        <taxon>Actinomycetota</taxon>
        <taxon>Actinomycetes</taxon>
        <taxon>Streptosporangiales</taxon>
        <taxon>Thermomonosporaceae</taxon>
        <taxon>Actinocorallia</taxon>
    </lineage>
</organism>
<dbReference type="EMBL" id="RJKE01000001">
    <property type="protein sequence ID" value="ROO82878.1"/>
    <property type="molecule type" value="Genomic_DNA"/>
</dbReference>
<dbReference type="AlphaFoldDB" id="A0A3N1CQ75"/>
<reference evidence="1 2" key="1">
    <citation type="submission" date="2018-11" db="EMBL/GenBank/DDBJ databases">
        <title>Sequencing the genomes of 1000 actinobacteria strains.</title>
        <authorList>
            <person name="Klenk H.-P."/>
        </authorList>
    </citation>
    <scope>NUCLEOTIDE SEQUENCE [LARGE SCALE GENOMIC DNA]</scope>
    <source>
        <strain evidence="1 2">DSM 44254</strain>
    </source>
</reference>
<evidence type="ECO:0000313" key="2">
    <source>
        <dbReference type="Proteomes" id="UP000272400"/>
    </source>
</evidence>
<comment type="caution">
    <text evidence="1">The sequence shown here is derived from an EMBL/GenBank/DDBJ whole genome shotgun (WGS) entry which is preliminary data.</text>
</comment>